<protein>
    <submittedName>
        <fullName evidence="2">Uncharacterized protein</fullName>
    </submittedName>
</protein>
<feature type="compositionally biased region" description="Polar residues" evidence="1">
    <location>
        <begin position="89"/>
        <end position="113"/>
    </location>
</feature>
<accession>A0A8H5GLZ6</accession>
<feature type="region of interest" description="Disordered" evidence="1">
    <location>
        <begin position="1"/>
        <end position="57"/>
    </location>
</feature>
<feature type="compositionally biased region" description="Polar residues" evidence="1">
    <location>
        <begin position="337"/>
        <end position="354"/>
    </location>
</feature>
<feature type="compositionally biased region" description="Low complexity" evidence="1">
    <location>
        <begin position="43"/>
        <end position="55"/>
    </location>
</feature>
<organism evidence="2 3">
    <name type="scientific">Tetrapyrgos nigripes</name>
    <dbReference type="NCBI Taxonomy" id="182062"/>
    <lineage>
        <taxon>Eukaryota</taxon>
        <taxon>Fungi</taxon>
        <taxon>Dikarya</taxon>
        <taxon>Basidiomycota</taxon>
        <taxon>Agaricomycotina</taxon>
        <taxon>Agaricomycetes</taxon>
        <taxon>Agaricomycetidae</taxon>
        <taxon>Agaricales</taxon>
        <taxon>Marasmiineae</taxon>
        <taxon>Marasmiaceae</taxon>
        <taxon>Tetrapyrgos</taxon>
    </lineage>
</organism>
<dbReference type="AlphaFoldDB" id="A0A8H5GLZ6"/>
<feature type="compositionally biased region" description="Polar residues" evidence="1">
    <location>
        <begin position="122"/>
        <end position="142"/>
    </location>
</feature>
<name>A0A8H5GLZ6_9AGAR</name>
<sequence length="371" mass="38890">MVPSDTTEEEMSGRLYANVDTVNSVWQLEPRSSRLSHGHRSRTTSTASTTSTQSSYAIISDPEISSSFAASLTLESGQVSESDAEDSLGPSQAPSPGLSSPYSSADEAPTQQARGFGPGFQPSGTGLRTGTTAGPRSNSASRGVSPGHAAGTTAHNANAALSADGGAGAGVITLHSLPPSFSSLESLSTTADSGRLLTLHLEKEQPAIWPSLITGPVPESMAPSSVNANSMYNSNSLTYAYVTDGLNASHELEHRYNMDPTSLTLMALELFDIRKDKEEAFEFFLRAWHLAHSPTATMKLVTYYLPIHVSYNIPSLAIDSLSSSSSSSQSQTLLTPGTGSSAPEEQQPITSNVSVDPLVSPGSTLKLACFT</sequence>
<evidence type="ECO:0000313" key="2">
    <source>
        <dbReference type="EMBL" id="KAF5367548.1"/>
    </source>
</evidence>
<feature type="region of interest" description="Disordered" evidence="1">
    <location>
        <begin position="328"/>
        <end position="355"/>
    </location>
</feature>
<reference evidence="2 3" key="1">
    <citation type="journal article" date="2020" name="ISME J.">
        <title>Uncovering the hidden diversity of litter-decomposition mechanisms in mushroom-forming fungi.</title>
        <authorList>
            <person name="Floudas D."/>
            <person name="Bentzer J."/>
            <person name="Ahren D."/>
            <person name="Johansson T."/>
            <person name="Persson P."/>
            <person name="Tunlid A."/>
        </authorList>
    </citation>
    <scope>NUCLEOTIDE SEQUENCE [LARGE SCALE GENOMIC DNA]</scope>
    <source>
        <strain evidence="2 3">CBS 291.85</strain>
    </source>
</reference>
<gene>
    <name evidence="2" type="ORF">D9758_003667</name>
</gene>
<dbReference type="Proteomes" id="UP000559256">
    <property type="component" value="Unassembled WGS sequence"/>
</dbReference>
<evidence type="ECO:0000256" key="1">
    <source>
        <dbReference type="SAM" id="MobiDB-lite"/>
    </source>
</evidence>
<dbReference type="OrthoDB" id="266138at2759"/>
<dbReference type="EMBL" id="JAACJM010000019">
    <property type="protein sequence ID" value="KAF5367548.1"/>
    <property type="molecule type" value="Genomic_DNA"/>
</dbReference>
<proteinExistence type="predicted"/>
<evidence type="ECO:0000313" key="3">
    <source>
        <dbReference type="Proteomes" id="UP000559256"/>
    </source>
</evidence>
<feature type="region of interest" description="Disordered" evidence="1">
    <location>
        <begin position="76"/>
        <end position="152"/>
    </location>
</feature>
<feature type="compositionally biased region" description="Acidic residues" evidence="1">
    <location>
        <begin position="1"/>
        <end position="10"/>
    </location>
</feature>
<keyword evidence="3" id="KW-1185">Reference proteome</keyword>
<comment type="caution">
    <text evidence="2">The sequence shown here is derived from an EMBL/GenBank/DDBJ whole genome shotgun (WGS) entry which is preliminary data.</text>
</comment>